<dbReference type="Proteomes" id="UP000250235">
    <property type="component" value="Unassembled WGS sequence"/>
</dbReference>
<keyword evidence="3" id="KW-1185">Reference proteome</keyword>
<feature type="compositionally biased region" description="Polar residues" evidence="1">
    <location>
        <begin position="326"/>
        <end position="337"/>
    </location>
</feature>
<accession>A0A2Z7DA78</accession>
<reference evidence="2 3" key="1">
    <citation type="journal article" date="2015" name="Proc. Natl. Acad. Sci. U.S.A.">
        <title>The resurrection genome of Boea hygrometrica: A blueprint for survival of dehydration.</title>
        <authorList>
            <person name="Xiao L."/>
            <person name="Yang G."/>
            <person name="Zhang L."/>
            <person name="Yang X."/>
            <person name="Zhao S."/>
            <person name="Ji Z."/>
            <person name="Zhou Q."/>
            <person name="Hu M."/>
            <person name="Wang Y."/>
            <person name="Chen M."/>
            <person name="Xu Y."/>
            <person name="Jin H."/>
            <person name="Xiao X."/>
            <person name="Hu G."/>
            <person name="Bao F."/>
            <person name="Hu Y."/>
            <person name="Wan P."/>
            <person name="Li L."/>
            <person name="Deng X."/>
            <person name="Kuang T."/>
            <person name="Xiang C."/>
            <person name="Zhu J.K."/>
            <person name="Oliver M.J."/>
            <person name="He Y."/>
        </authorList>
    </citation>
    <scope>NUCLEOTIDE SEQUENCE [LARGE SCALE GENOMIC DNA]</scope>
    <source>
        <strain evidence="3">cv. XS01</strain>
    </source>
</reference>
<proteinExistence type="predicted"/>
<name>A0A2Z7DA78_9LAMI</name>
<dbReference type="EMBL" id="KQ988511">
    <property type="protein sequence ID" value="KZV55515.1"/>
    <property type="molecule type" value="Genomic_DNA"/>
</dbReference>
<protein>
    <submittedName>
        <fullName evidence="2">Uncharacterized protein</fullName>
    </submittedName>
</protein>
<evidence type="ECO:0000313" key="2">
    <source>
        <dbReference type="EMBL" id="KZV55515.1"/>
    </source>
</evidence>
<feature type="region of interest" description="Disordered" evidence="1">
    <location>
        <begin position="300"/>
        <end position="347"/>
    </location>
</feature>
<dbReference type="AlphaFoldDB" id="A0A2Z7DA78"/>
<evidence type="ECO:0000313" key="3">
    <source>
        <dbReference type="Proteomes" id="UP000250235"/>
    </source>
</evidence>
<gene>
    <name evidence="2" type="ORF">F511_09626</name>
</gene>
<sequence>MFAALIPDEMMLPSTIAAEPTRIQFGLGIEIKGVQEGDWCKDSLPQIDVADKGKAHLVEPDTVKGHPAREMFTLICADIEFLQMKRSKMMRRRVGESADVLALMTSSVTSSYPADVLRDQSQDSAAIAKRCRLHKLIRQRFAHAIKIQQEDFALIFQQKNQSQRKEFQTQCFDQQDAIARYSVQSQEIQAQRIEEVAKLSSRSDDSAVKQLTTYQSGMSTAEVISNEESDKKPAKEKDTTSIYFSTHTRISINQHPRISADSLASHKPTGRISTEAIYSRQRPLKKCSAESSQIISLRAGTEMNRAGKQAQYKPARRLAGKETISHKTSSGELNGEQTGKLVKDKPS</sequence>
<organism evidence="2 3">
    <name type="scientific">Dorcoceras hygrometricum</name>
    <dbReference type="NCBI Taxonomy" id="472368"/>
    <lineage>
        <taxon>Eukaryota</taxon>
        <taxon>Viridiplantae</taxon>
        <taxon>Streptophyta</taxon>
        <taxon>Embryophyta</taxon>
        <taxon>Tracheophyta</taxon>
        <taxon>Spermatophyta</taxon>
        <taxon>Magnoliopsida</taxon>
        <taxon>eudicotyledons</taxon>
        <taxon>Gunneridae</taxon>
        <taxon>Pentapetalae</taxon>
        <taxon>asterids</taxon>
        <taxon>lamiids</taxon>
        <taxon>Lamiales</taxon>
        <taxon>Gesneriaceae</taxon>
        <taxon>Didymocarpoideae</taxon>
        <taxon>Trichosporeae</taxon>
        <taxon>Loxocarpinae</taxon>
        <taxon>Dorcoceras</taxon>
    </lineage>
</organism>
<evidence type="ECO:0000256" key="1">
    <source>
        <dbReference type="SAM" id="MobiDB-lite"/>
    </source>
</evidence>